<keyword evidence="3" id="KW-1185">Reference proteome</keyword>
<evidence type="ECO:0000313" key="2">
    <source>
        <dbReference type="EMBL" id="KAK9910321.1"/>
    </source>
</evidence>
<comment type="caution">
    <text evidence="2">The sequence shown here is derived from an EMBL/GenBank/DDBJ whole genome shotgun (WGS) entry which is preliminary data.</text>
</comment>
<protein>
    <recommendedName>
        <fullName evidence="1">CAAX prenyl protease 1 N-terminal domain-containing protein</fullName>
    </recommendedName>
</protein>
<dbReference type="PANTHER" id="PTHR10120">
    <property type="entry name" value="CAAX PRENYL PROTEASE 1"/>
    <property type="match status" value="1"/>
</dbReference>
<name>A0AAW1VQP4_RUBAR</name>
<feature type="domain" description="CAAX prenyl protease 1 N-terminal" evidence="1">
    <location>
        <begin position="14"/>
        <end position="63"/>
    </location>
</feature>
<sequence length="72" mass="8621">MAFPFLEAVIGFMILNQEKFEKSRAYCLEKSNFHFVRDFVTILTDSAILFFRVLPWFWKKSGDFVVFSWPQC</sequence>
<dbReference type="Proteomes" id="UP001457282">
    <property type="component" value="Unassembled WGS sequence"/>
</dbReference>
<organism evidence="2 3">
    <name type="scientific">Rubus argutus</name>
    <name type="common">Southern blackberry</name>
    <dbReference type="NCBI Taxonomy" id="59490"/>
    <lineage>
        <taxon>Eukaryota</taxon>
        <taxon>Viridiplantae</taxon>
        <taxon>Streptophyta</taxon>
        <taxon>Embryophyta</taxon>
        <taxon>Tracheophyta</taxon>
        <taxon>Spermatophyta</taxon>
        <taxon>Magnoliopsida</taxon>
        <taxon>eudicotyledons</taxon>
        <taxon>Gunneridae</taxon>
        <taxon>Pentapetalae</taxon>
        <taxon>rosids</taxon>
        <taxon>fabids</taxon>
        <taxon>Rosales</taxon>
        <taxon>Rosaceae</taxon>
        <taxon>Rosoideae</taxon>
        <taxon>Rosoideae incertae sedis</taxon>
        <taxon>Rubus</taxon>
    </lineage>
</organism>
<accession>A0AAW1VQP4</accession>
<dbReference type="EMBL" id="JBEDUW010000007">
    <property type="protein sequence ID" value="KAK9910321.1"/>
    <property type="molecule type" value="Genomic_DNA"/>
</dbReference>
<dbReference type="InterPro" id="IPR032456">
    <property type="entry name" value="Peptidase_M48_N"/>
</dbReference>
<dbReference type="AlphaFoldDB" id="A0AAW1VQP4"/>
<dbReference type="Pfam" id="PF16491">
    <property type="entry name" value="Peptidase_M48_N"/>
    <property type="match status" value="1"/>
</dbReference>
<evidence type="ECO:0000259" key="1">
    <source>
        <dbReference type="Pfam" id="PF16491"/>
    </source>
</evidence>
<evidence type="ECO:0000313" key="3">
    <source>
        <dbReference type="Proteomes" id="UP001457282"/>
    </source>
</evidence>
<proteinExistence type="predicted"/>
<reference evidence="2 3" key="1">
    <citation type="journal article" date="2023" name="G3 (Bethesda)">
        <title>A chromosome-length genome assembly and annotation of blackberry (Rubus argutus, cv. 'Hillquist').</title>
        <authorList>
            <person name="Bruna T."/>
            <person name="Aryal R."/>
            <person name="Dudchenko O."/>
            <person name="Sargent D.J."/>
            <person name="Mead D."/>
            <person name="Buti M."/>
            <person name="Cavallini A."/>
            <person name="Hytonen T."/>
            <person name="Andres J."/>
            <person name="Pham M."/>
            <person name="Weisz D."/>
            <person name="Mascagni F."/>
            <person name="Usai G."/>
            <person name="Natali L."/>
            <person name="Bassil N."/>
            <person name="Fernandez G.E."/>
            <person name="Lomsadze A."/>
            <person name="Armour M."/>
            <person name="Olukolu B."/>
            <person name="Poorten T."/>
            <person name="Britton C."/>
            <person name="Davik J."/>
            <person name="Ashrafi H."/>
            <person name="Aiden E.L."/>
            <person name="Borodovsky M."/>
            <person name="Worthington M."/>
        </authorList>
    </citation>
    <scope>NUCLEOTIDE SEQUENCE [LARGE SCALE GENOMIC DNA]</scope>
    <source>
        <strain evidence="2">PI 553951</strain>
    </source>
</reference>
<gene>
    <name evidence="2" type="ORF">M0R45_034287</name>
</gene>